<evidence type="ECO:0000313" key="5">
    <source>
        <dbReference type="Proteomes" id="UP000646659"/>
    </source>
</evidence>
<dbReference type="Pfam" id="PF02514">
    <property type="entry name" value="CobN-Mg_chel"/>
    <property type="match status" value="1"/>
</dbReference>
<dbReference type="RefSeq" id="WP_192962478.1">
    <property type="nucleotide sequence ID" value="NZ_QKOF01000007.1"/>
</dbReference>
<feature type="compositionally biased region" description="Low complexity" evidence="1">
    <location>
        <begin position="1411"/>
        <end position="1439"/>
    </location>
</feature>
<feature type="region of interest" description="Disordered" evidence="1">
    <location>
        <begin position="1384"/>
        <end position="1460"/>
    </location>
</feature>
<sequence length="1486" mass="163345">MALVAVILTVSLAGTVSAAEVTGHVREIYNETSGTYTTLENALPVRNATVTIIHNGSVLNETHTAPDGSYRINFNDTFPAVVQIKYSSYRTATYTINGSCTINHTFMPDIAIISSVPEKGRILKSMNNRRIIYHDMWDPSSAANDWIMEYVNFAYLDMAMPGTGWGDSWYPYLLRSPANQRNMIAAAFGYPTDTDSDPWGGTGLNLLGGTPGNDTADTIENTYIASYYALASGTAARENLENMVRYIQYLMGETTFNPVENGQGPVMASPDWGLYHPDRGVMSVSATREQIRAWIEGNPGFIPPYDSLRWIDQNFSSWAENQRADLYRNFENWYSANKNITGPFIVVVSYGPSATVDALIREAERQGRAAFNLYQGATSPAVSSLLEELTLGVNGKGPLNRNISAVISLYSWSLNYANLPSGGALSELERINLPVLKAVQLYSNSSLTNPMGAQYEWTWQVTIPGFEGVFSPVVVSYTDSSQNEVVVQSGVQKMVKLADAWARLRELENSEKKIAVILYSYPPGKDGFTASYLDVFRSLHELLVKLNESGYRVERIPSPEELYTIVSEFGNKGTWAQPLLERYVSEHRRELEARGQLLDIQRYLEWFNALPEKLRSEVISRWGQPPGNIMTVNGSIVIPGLMLGNIFITVQPARGWDEVTDYHNPYLPPHHQYLAFYRWIDEVLGADAMVHLGTHGTLEFLPGRMIGLMEDDWPFQLTSLPNIYPYIVSNPGEGMVAKDRSGALIIDHMTPAMVQSGLYGALIEIHDLIHQYENALKVGNNQILPALESRIKTEASEMGFNMTGNFTEALERLHLSLHEIESDIIPLGLHSLGRVLEGDELLEEVLTIASSRSDLLENIRKQLYPGLPAYTEMLKDPLRYSDEIASVKNLARLWIGSIINGTVPSGINATDLEFINDTIMKIRGNTEWQSILAALSGGFIRPGLAGDPAWCDVLPTGANFYSTNPRKMPTRAAWETAVRIVDSMLAEYYQKHGSFPELIGMVMWGTELLRTDGIAIAEFLYLLGVKPQWNSNGDVNPAPVLMNASELMITVNGTRIPRPRIDVFVTAVTGNQLWIDLMNKAVELAASASDTENYVKKHYSECGSLDRVFGLRGLVLEGTGVSDMTPATSRWNTSSELADVYLSRVSYAWRSTPGGVDIQQNRGTFQYLLGKVNLVTQNLDSTWRLMDTDDYYDWFGGMVLASRHLGGNPDTALIDIRNRNTVTVRTVAEEIELEIRSQLLNPKYMDSLLNSPSGWLEYASRYKNVFGIAVTTGSVSNELWDQLARNLLSDRFRASGGYEATATQSMIAWVLEAARRNIWSADGSLVRDLANRYIELAGEYGVVCCHHTCANIVFNNWVVKVSSLNQASLKKFAAALAAATGKSIDVPGSDGSQPGSANDGSGVGETGKPDSGSAGSAGSSSSGSASTSSSDAAGESSSSEGRESGKAYEVSASNSSGSAESQVPLYAILGVVALVLLVGFGYFRGK</sequence>
<dbReference type="EMBL" id="QKOF01000007">
    <property type="protein sequence ID" value="MBE2900763.1"/>
    <property type="molecule type" value="Genomic_DNA"/>
</dbReference>
<evidence type="ECO:0000313" key="4">
    <source>
        <dbReference type="EMBL" id="MBE2900763.1"/>
    </source>
</evidence>
<comment type="caution">
    <text evidence="4">The sequence shown here is derived from an EMBL/GenBank/DDBJ whole genome shotgun (WGS) entry which is preliminary data.</text>
</comment>
<name>A0A842YS79_METTF</name>
<dbReference type="CDD" id="cd10150">
    <property type="entry name" value="CobN_like"/>
    <property type="match status" value="1"/>
</dbReference>
<evidence type="ECO:0000256" key="2">
    <source>
        <dbReference type="SAM" id="Phobius"/>
    </source>
</evidence>
<keyword evidence="2" id="KW-1133">Transmembrane helix</keyword>
<feature type="compositionally biased region" description="Low complexity" evidence="1">
    <location>
        <begin position="1451"/>
        <end position="1460"/>
    </location>
</feature>
<evidence type="ECO:0000256" key="1">
    <source>
        <dbReference type="SAM" id="MobiDB-lite"/>
    </source>
</evidence>
<proteinExistence type="predicted"/>
<reference evidence="4" key="1">
    <citation type="submission" date="2018-06" db="EMBL/GenBank/DDBJ databases">
        <title>Draft genome sequence of Methanothermobacter thermautotrophicus Strain WHS, a thermophilic, hydrogenotrophic methanogen isolated from Washburn Hot Springs in Yellowstone National Park, USA.</title>
        <authorList>
            <person name="Mckay L.J."/>
            <person name="Klingelsmith K."/>
            <person name="Inskeep W.P."/>
            <person name="Fields M.W."/>
        </authorList>
    </citation>
    <scope>NUCLEOTIDE SEQUENCE</scope>
    <source>
        <strain evidence="4">WHS</strain>
    </source>
</reference>
<dbReference type="PANTHER" id="PTHR44119">
    <property type="entry name" value="MAGNESIUM-CHELATASE SUBUNIT CHLH, CHLOROPLASTIC"/>
    <property type="match status" value="1"/>
</dbReference>
<keyword evidence="2" id="KW-0472">Membrane</keyword>
<evidence type="ECO:0000259" key="3">
    <source>
        <dbReference type="Pfam" id="PF02514"/>
    </source>
</evidence>
<dbReference type="Proteomes" id="UP000646659">
    <property type="component" value="Unassembled WGS sequence"/>
</dbReference>
<feature type="domain" description="CobN/magnesium chelatase" evidence="3">
    <location>
        <begin position="236"/>
        <end position="1322"/>
    </location>
</feature>
<dbReference type="PANTHER" id="PTHR44119:SF4">
    <property type="entry name" value="AEROBIC COBALTOCHELATASE SUBUNIT COBN"/>
    <property type="match status" value="1"/>
</dbReference>
<accession>A0A842YS79</accession>
<keyword evidence="2" id="KW-0812">Transmembrane</keyword>
<gene>
    <name evidence="4" type="ORF">DNK57_08185</name>
</gene>
<feature type="transmembrane region" description="Helical" evidence="2">
    <location>
        <begin position="1463"/>
        <end position="1483"/>
    </location>
</feature>
<protein>
    <submittedName>
        <fullName evidence="4">Cobalamin biosynthesis protein CobN</fullName>
    </submittedName>
</protein>
<dbReference type="OrthoDB" id="192131at2157"/>
<feature type="compositionally biased region" description="Polar residues" evidence="1">
    <location>
        <begin position="1390"/>
        <end position="1399"/>
    </location>
</feature>
<dbReference type="InterPro" id="IPR003672">
    <property type="entry name" value="CobN/Mg_chltase"/>
</dbReference>
<organism evidence="4 5">
    <name type="scientific">Methanothermobacter thermautotrophicus</name>
    <name type="common">Methanobacterium thermoformicicum</name>
    <dbReference type="NCBI Taxonomy" id="145262"/>
    <lineage>
        <taxon>Archaea</taxon>
        <taxon>Methanobacteriati</taxon>
        <taxon>Methanobacteriota</taxon>
        <taxon>Methanomada group</taxon>
        <taxon>Methanobacteria</taxon>
        <taxon>Methanobacteriales</taxon>
        <taxon>Methanobacteriaceae</taxon>
        <taxon>Methanothermobacter</taxon>
    </lineage>
</organism>